<evidence type="ECO:0000256" key="6">
    <source>
        <dbReference type="RuleBase" id="RU363053"/>
    </source>
</evidence>
<feature type="compositionally biased region" description="Polar residues" evidence="7">
    <location>
        <begin position="212"/>
        <end position="224"/>
    </location>
</feature>
<dbReference type="InterPro" id="IPR007248">
    <property type="entry name" value="Mpv17_PMP22"/>
</dbReference>
<dbReference type="Proteomes" id="UP000693970">
    <property type="component" value="Unassembled WGS sequence"/>
</dbReference>
<dbReference type="AlphaFoldDB" id="A0A9K3M1N6"/>
<evidence type="ECO:0000256" key="5">
    <source>
        <dbReference type="ARBA" id="ARBA00023136"/>
    </source>
</evidence>
<gene>
    <name evidence="8" type="ORF">IV203_018345</name>
</gene>
<dbReference type="GO" id="GO:0005737">
    <property type="term" value="C:cytoplasm"/>
    <property type="evidence" value="ECO:0007669"/>
    <property type="project" value="TreeGrafter"/>
</dbReference>
<comment type="subcellular location">
    <subcellularLocation>
        <location evidence="1">Membrane</location>
        <topology evidence="1">Multi-pass membrane protein</topology>
    </subcellularLocation>
</comment>
<keyword evidence="5 6" id="KW-0472">Membrane</keyword>
<dbReference type="Pfam" id="PF04117">
    <property type="entry name" value="Mpv17_PMP22"/>
    <property type="match status" value="1"/>
</dbReference>
<evidence type="ECO:0000313" key="9">
    <source>
        <dbReference type="Proteomes" id="UP000693970"/>
    </source>
</evidence>
<evidence type="ECO:0000313" key="8">
    <source>
        <dbReference type="EMBL" id="KAG7372202.1"/>
    </source>
</evidence>
<proteinExistence type="inferred from homology"/>
<dbReference type="PANTHER" id="PTHR11266">
    <property type="entry name" value="PEROXISOMAL MEMBRANE PROTEIN 2, PXMP2 MPV17"/>
    <property type="match status" value="1"/>
</dbReference>
<keyword evidence="9" id="KW-1185">Reference proteome</keyword>
<dbReference type="GO" id="GO:0016020">
    <property type="term" value="C:membrane"/>
    <property type="evidence" value="ECO:0007669"/>
    <property type="project" value="UniProtKB-SubCell"/>
</dbReference>
<keyword evidence="4 6" id="KW-1133">Transmembrane helix</keyword>
<evidence type="ECO:0000256" key="3">
    <source>
        <dbReference type="ARBA" id="ARBA00022692"/>
    </source>
</evidence>
<evidence type="ECO:0000256" key="4">
    <source>
        <dbReference type="ARBA" id="ARBA00022989"/>
    </source>
</evidence>
<keyword evidence="3 6" id="KW-0812">Transmembrane</keyword>
<name>A0A9K3M1N6_9STRA</name>
<comment type="caution">
    <text evidence="8">The sequence shown here is derived from an EMBL/GenBank/DDBJ whole genome shotgun (WGS) entry which is preliminary data.</text>
</comment>
<comment type="caution">
    <text evidence="6">Lacks conserved residue(s) required for the propagation of feature annotation.</text>
</comment>
<feature type="transmembrane region" description="Helical" evidence="6">
    <location>
        <begin position="159"/>
        <end position="177"/>
    </location>
</feature>
<evidence type="ECO:0000256" key="1">
    <source>
        <dbReference type="ARBA" id="ARBA00004141"/>
    </source>
</evidence>
<reference evidence="8" key="2">
    <citation type="submission" date="2021-04" db="EMBL/GenBank/DDBJ databases">
        <authorList>
            <person name="Podell S."/>
        </authorList>
    </citation>
    <scope>NUCLEOTIDE SEQUENCE</scope>
    <source>
        <strain evidence="8">Hildebrandi</strain>
    </source>
</reference>
<evidence type="ECO:0000256" key="2">
    <source>
        <dbReference type="ARBA" id="ARBA00006824"/>
    </source>
</evidence>
<protein>
    <submittedName>
        <fullName evidence="8">Mpv17 / PMP22 family protein</fullName>
    </submittedName>
</protein>
<dbReference type="OrthoDB" id="10267969at2759"/>
<feature type="region of interest" description="Disordered" evidence="7">
    <location>
        <begin position="212"/>
        <end position="237"/>
    </location>
</feature>
<sequence>MTKMRSFAKRLLHRAQHLMEHRPITSNSILCFSLWVAGDSLAQYSEYKMAKDKTESTRGDHRHESFSLDMLDLIRTGQCASYGAFVTGPLIAIWYPLLEKFSKKANPLEKYKVWGGPVFKVLLDQFLMDPPTIVAFFGYMNICEGGDMETFQRKIKNEFLTSWLASMAFWPVVLLGTFRFLPIYAHAPLINACAIVWDAFLSNRNAAARVKQTQLSDSKNGQNPKQKESKQQLLAEI</sequence>
<organism evidence="8 9">
    <name type="scientific">Nitzschia inconspicua</name>
    <dbReference type="NCBI Taxonomy" id="303405"/>
    <lineage>
        <taxon>Eukaryota</taxon>
        <taxon>Sar</taxon>
        <taxon>Stramenopiles</taxon>
        <taxon>Ochrophyta</taxon>
        <taxon>Bacillariophyta</taxon>
        <taxon>Bacillariophyceae</taxon>
        <taxon>Bacillariophycidae</taxon>
        <taxon>Bacillariales</taxon>
        <taxon>Bacillariaceae</taxon>
        <taxon>Nitzschia</taxon>
    </lineage>
</organism>
<dbReference type="EMBL" id="JAGRRH010000003">
    <property type="protein sequence ID" value="KAG7372202.1"/>
    <property type="molecule type" value="Genomic_DNA"/>
</dbReference>
<comment type="similarity">
    <text evidence="2 6">Belongs to the peroxisomal membrane protein PXMP2/4 family.</text>
</comment>
<evidence type="ECO:0000256" key="7">
    <source>
        <dbReference type="SAM" id="MobiDB-lite"/>
    </source>
</evidence>
<reference evidence="8" key="1">
    <citation type="journal article" date="2021" name="Sci. Rep.">
        <title>Diploid genomic architecture of Nitzschia inconspicua, an elite biomass production diatom.</title>
        <authorList>
            <person name="Oliver A."/>
            <person name="Podell S."/>
            <person name="Pinowska A."/>
            <person name="Traller J.C."/>
            <person name="Smith S.R."/>
            <person name="McClure R."/>
            <person name="Beliaev A."/>
            <person name="Bohutskyi P."/>
            <person name="Hill E.A."/>
            <person name="Rabines A."/>
            <person name="Zheng H."/>
            <person name="Allen L.Z."/>
            <person name="Kuo A."/>
            <person name="Grigoriev I.V."/>
            <person name="Allen A.E."/>
            <person name="Hazlebeck D."/>
            <person name="Allen E.E."/>
        </authorList>
    </citation>
    <scope>NUCLEOTIDE SEQUENCE</scope>
    <source>
        <strain evidence="8">Hildebrandi</strain>
    </source>
</reference>
<accession>A0A9K3M1N6</accession>